<gene>
    <name evidence="11" type="ORF">D623_10000965</name>
</gene>
<evidence type="ECO:0000256" key="7">
    <source>
        <dbReference type="PROSITE-ProRule" id="PRU00552"/>
    </source>
</evidence>
<dbReference type="PROSITE" id="PS51195">
    <property type="entry name" value="Q_MOTIF"/>
    <property type="match status" value="1"/>
</dbReference>
<dbReference type="GO" id="GO:0016787">
    <property type="term" value="F:hydrolase activity"/>
    <property type="evidence" value="ECO:0007669"/>
    <property type="project" value="UniProtKB-KW"/>
</dbReference>
<feature type="compositionally biased region" description="Low complexity" evidence="8">
    <location>
        <begin position="10"/>
        <end position="23"/>
    </location>
</feature>
<evidence type="ECO:0000259" key="10">
    <source>
        <dbReference type="PROSITE" id="PS51195"/>
    </source>
</evidence>
<dbReference type="PANTHER" id="PTHR47958">
    <property type="entry name" value="ATP-DEPENDENT RNA HELICASE DBP3"/>
    <property type="match status" value="1"/>
</dbReference>
<dbReference type="Proteomes" id="UP000052978">
    <property type="component" value="Unassembled WGS sequence"/>
</dbReference>
<evidence type="ECO:0000313" key="11">
    <source>
        <dbReference type="EMBL" id="EPQ10605.1"/>
    </source>
</evidence>
<dbReference type="InterPro" id="IPR014014">
    <property type="entry name" value="RNA_helicase_DEAD_Q_motif"/>
</dbReference>
<dbReference type="Gene3D" id="3.30.1370.10">
    <property type="entry name" value="K Homology domain, type 1"/>
    <property type="match status" value="1"/>
</dbReference>
<feature type="short sequence motif" description="Q motif" evidence="7">
    <location>
        <begin position="212"/>
        <end position="240"/>
    </location>
</feature>
<sequence length="385" mass="43405">MSRQEAGANASSRVVASQRSSAVPQTPEWRPTEEPHRRGRGGRRGGRGGDWREPSSPQQPVADVPQEPPLCFGLKNDWVGVVIGRGGSKIKDIQSATNTKIQVTKGCPEAQIKIFGSKAMQTKAKAVIDNLVKKQQNYNSQPRVDIVAFQPSFRRDVRTDDSVVTEDQPLLDWDQIREDALKWEEKKKENYNIVCDDLKDGEKRPIPNPTCKFEDAFECYPEVMENIKKAGFQKPTPIQVLDEADKMLDMGFEPQIMKILLDVRPDRQTIMTSADHLSSDLILRHISVESLHGNREQSDREKALENFKTGKVRILIATDLASRGLDVHDVTHVYNYDFPRNIEEYVHRVGRTGRAGVIYPVVTLVQVGVSKRTFPSQSTTITHPL</sequence>
<keyword evidence="2" id="KW-0547">Nucleotide-binding</keyword>
<dbReference type="SMART" id="SM00322">
    <property type="entry name" value="KH"/>
    <property type="match status" value="1"/>
</dbReference>
<evidence type="ECO:0000259" key="9">
    <source>
        <dbReference type="PROSITE" id="PS51194"/>
    </source>
</evidence>
<evidence type="ECO:0000256" key="6">
    <source>
        <dbReference type="PROSITE-ProRule" id="PRU00117"/>
    </source>
</evidence>
<evidence type="ECO:0000256" key="8">
    <source>
        <dbReference type="SAM" id="MobiDB-lite"/>
    </source>
</evidence>
<keyword evidence="4 11" id="KW-0347">Helicase</keyword>
<dbReference type="Gene3D" id="3.40.50.300">
    <property type="entry name" value="P-loop containing nucleotide triphosphate hydrolases"/>
    <property type="match status" value="2"/>
</dbReference>
<dbReference type="SUPFAM" id="SSF52540">
    <property type="entry name" value="P-loop containing nucleoside triphosphate hydrolases"/>
    <property type="match status" value="1"/>
</dbReference>
<organism evidence="11 12">
    <name type="scientific">Myotis brandtii</name>
    <name type="common">Brandt's bat</name>
    <dbReference type="NCBI Taxonomy" id="109478"/>
    <lineage>
        <taxon>Eukaryota</taxon>
        <taxon>Metazoa</taxon>
        <taxon>Chordata</taxon>
        <taxon>Craniata</taxon>
        <taxon>Vertebrata</taxon>
        <taxon>Euteleostomi</taxon>
        <taxon>Mammalia</taxon>
        <taxon>Eutheria</taxon>
        <taxon>Laurasiatheria</taxon>
        <taxon>Chiroptera</taxon>
        <taxon>Yangochiroptera</taxon>
        <taxon>Vespertilionidae</taxon>
        <taxon>Myotis</taxon>
    </lineage>
</organism>
<dbReference type="PROSITE" id="PS50084">
    <property type="entry name" value="KH_TYPE_1"/>
    <property type="match status" value="1"/>
</dbReference>
<evidence type="ECO:0000256" key="2">
    <source>
        <dbReference type="ARBA" id="ARBA00022741"/>
    </source>
</evidence>
<keyword evidence="5" id="KW-0067">ATP-binding</keyword>
<dbReference type="InterPro" id="IPR000629">
    <property type="entry name" value="RNA-helicase_DEAD-box_CS"/>
</dbReference>
<dbReference type="PROSITE" id="PS00039">
    <property type="entry name" value="DEAD_ATP_HELICASE"/>
    <property type="match status" value="1"/>
</dbReference>
<dbReference type="SMART" id="SM00490">
    <property type="entry name" value="HELICc"/>
    <property type="match status" value="1"/>
</dbReference>
<keyword evidence="6" id="KW-0694">RNA-binding</keyword>
<keyword evidence="12" id="KW-1185">Reference proteome</keyword>
<evidence type="ECO:0000256" key="3">
    <source>
        <dbReference type="ARBA" id="ARBA00022801"/>
    </source>
</evidence>
<keyword evidence="3" id="KW-0378">Hydrolase</keyword>
<dbReference type="eggNOG" id="KOG0336">
    <property type="taxonomic scope" value="Eukaryota"/>
</dbReference>
<protein>
    <recommendedName>
        <fullName evidence="1">RNA helicase</fullName>
        <ecNumber evidence="1">3.6.4.13</ecNumber>
    </recommendedName>
</protein>
<dbReference type="InterPro" id="IPR001650">
    <property type="entry name" value="Helicase_C-like"/>
</dbReference>
<feature type="domain" description="Helicase C-terminal" evidence="9">
    <location>
        <begin position="251"/>
        <end position="385"/>
    </location>
</feature>
<feature type="region of interest" description="Disordered" evidence="8">
    <location>
        <begin position="1"/>
        <end position="68"/>
    </location>
</feature>
<dbReference type="FunFam" id="3.30.1370.10:FF:000083">
    <property type="entry name" value="DEAD (Asp-Glu-Ala-Asp) box polypeptide 43"/>
    <property type="match status" value="1"/>
</dbReference>
<dbReference type="SUPFAM" id="SSF54791">
    <property type="entry name" value="Eukaryotic type KH-domain (KH-domain type I)"/>
    <property type="match status" value="1"/>
</dbReference>
<dbReference type="EC" id="3.6.4.13" evidence="1"/>
<evidence type="ECO:0000256" key="5">
    <source>
        <dbReference type="ARBA" id="ARBA00022840"/>
    </source>
</evidence>
<dbReference type="Pfam" id="PF00013">
    <property type="entry name" value="KH_1"/>
    <property type="match status" value="1"/>
</dbReference>
<dbReference type="EMBL" id="KE163036">
    <property type="protein sequence ID" value="EPQ10605.1"/>
    <property type="molecule type" value="Genomic_DNA"/>
</dbReference>
<dbReference type="CDD" id="cd18787">
    <property type="entry name" value="SF2_C_DEAD"/>
    <property type="match status" value="1"/>
</dbReference>
<dbReference type="InterPro" id="IPR004087">
    <property type="entry name" value="KH_dom"/>
</dbReference>
<evidence type="ECO:0000256" key="4">
    <source>
        <dbReference type="ARBA" id="ARBA00022806"/>
    </source>
</evidence>
<dbReference type="InterPro" id="IPR036612">
    <property type="entry name" value="KH_dom_type_1_sf"/>
</dbReference>
<dbReference type="GO" id="GO:0005524">
    <property type="term" value="F:ATP binding"/>
    <property type="evidence" value="ECO:0007669"/>
    <property type="project" value="UniProtKB-KW"/>
</dbReference>
<dbReference type="InterPro" id="IPR004088">
    <property type="entry name" value="KH_dom_type_1"/>
</dbReference>
<accession>S7N3J2</accession>
<proteinExistence type="predicted"/>
<feature type="compositionally biased region" description="Basic residues" evidence="8">
    <location>
        <begin position="37"/>
        <end position="46"/>
    </location>
</feature>
<dbReference type="Pfam" id="PF00271">
    <property type="entry name" value="Helicase_C"/>
    <property type="match status" value="1"/>
</dbReference>
<evidence type="ECO:0000313" key="12">
    <source>
        <dbReference type="Proteomes" id="UP000052978"/>
    </source>
</evidence>
<reference evidence="11 12" key="1">
    <citation type="journal article" date="2013" name="Nat. Commun.">
        <title>Genome analysis reveals insights into physiology and longevity of the Brandt's bat Myotis brandtii.</title>
        <authorList>
            <person name="Seim I."/>
            <person name="Fang X."/>
            <person name="Xiong Z."/>
            <person name="Lobanov A.V."/>
            <person name="Huang Z."/>
            <person name="Ma S."/>
            <person name="Feng Y."/>
            <person name="Turanov A.A."/>
            <person name="Zhu Y."/>
            <person name="Lenz T.L."/>
            <person name="Gerashchenko M.V."/>
            <person name="Fan D."/>
            <person name="Hee Yim S."/>
            <person name="Yao X."/>
            <person name="Jordan D."/>
            <person name="Xiong Y."/>
            <person name="Ma Y."/>
            <person name="Lyapunov A.N."/>
            <person name="Chen G."/>
            <person name="Kulakova O.I."/>
            <person name="Sun Y."/>
            <person name="Lee S.G."/>
            <person name="Bronson R.T."/>
            <person name="Moskalev A.A."/>
            <person name="Sunyaev S.R."/>
            <person name="Zhang G."/>
            <person name="Krogh A."/>
            <person name="Wang J."/>
            <person name="Gladyshev V.N."/>
        </authorList>
    </citation>
    <scope>NUCLEOTIDE SEQUENCE [LARGE SCALE GENOMIC DNA]</scope>
</reference>
<name>S7N3J2_MYOBR</name>
<evidence type="ECO:0000256" key="1">
    <source>
        <dbReference type="ARBA" id="ARBA00012552"/>
    </source>
</evidence>
<feature type="domain" description="DEAD-box RNA helicase Q" evidence="10">
    <location>
        <begin position="212"/>
        <end position="240"/>
    </location>
</feature>
<dbReference type="CDD" id="cd22430">
    <property type="entry name" value="KH-I_DDX43_DDX53"/>
    <property type="match status" value="1"/>
</dbReference>
<dbReference type="PROSITE" id="PS51194">
    <property type="entry name" value="HELICASE_CTER"/>
    <property type="match status" value="1"/>
</dbReference>
<dbReference type="InterPro" id="IPR027417">
    <property type="entry name" value="P-loop_NTPase"/>
</dbReference>
<dbReference type="GO" id="GO:0003723">
    <property type="term" value="F:RNA binding"/>
    <property type="evidence" value="ECO:0007669"/>
    <property type="project" value="UniProtKB-UniRule"/>
</dbReference>
<dbReference type="GO" id="GO:0003724">
    <property type="term" value="F:RNA helicase activity"/>
    <property type="evidence" value="ECO:0007669"/>
    <property type="project" value="UniProtKB-EC"/>
</dbReference>
<dbReference type="AlphaFoldDB" id="S7N3J2"/>